<dbReference type="Gene3D" id="1.10.287.1060">
    <property type="entry name" value="ESAT-6-like"/>
    <property type="match status" value="1"/>
</dbReference>
<dbReference type="SUPFAM" id="SSF140453">
    <property type="entry name" value="EsxAB dimer-like"/>
    <property type="match status" value="1"/>
</dbReference>
<comment type="caution">
    <text evidence="1">The sequence shown here is derived from an EMBL/GenBank/DDBJ whole genome shotgun (WGS) entry which is preliminary data.</text>
</comment>
<gene>
    <name evidence="1" type="ORF">OCV77_04380</name>
</gene>
<evidence type="ECO:0000313" key="2">
    <source>
        <dbReference type="Proteomes" id="UP001652432"/>
    </source>
</evidence>
<proteinExistence type="predicted"/>
<accession>A0ABT2T0G7</accession>
<dbReference type="EMBL" id="JAOQKJ010000003">
    <property type="protein sequence ID" value="MCU6743745.1"/>
    <property type="molecule type" value="Genomic_DNA"/>
</dbReference>
<evidence type="ECO:0008006" key="3">
    <source>
        <dbReference type="Google" id="ProtNLM"/>
    </source>
</evidence>
<evidence type="ECO:0000313" key="1">
    <source>
        <dbReference type="EMBL" id="MCU6743745.1"/>
    </source>
</evidence>
<organism evidence="1 2">
    <name type="scientific">Suilimivivens aceti</name>
    <dbReference type="NCBI Taxonomy" id="2981774"/>
    <lineage>
        <taxon>Bacteria</taxon>
        <taxon>Bacillati</taxon>
        <taxon>Bacillota</taxon>
        <taxon>Clostridia</taxon>
        <taxon>Lachnospirales</taxon>
        <taxon>Lachnospiraceae</taxon>
        <taxon>Suilimivivens</taxon>
    </lineage>
</organism>
<reference evidence="1 2" key="1">
    <citation type="journal article" date="2021" name="ISME Commun">
        <title>Automated analysis of genomic sequences facilitates high-throughput and comprehensive description of bacteria.</title>
        <authorList>
            <person name="Hitch T.C.A."/>
        </authorList>
    </citation>
    <scope>NUCLEOTIDE SEQUENCE [LARGE SCALE GENOMIC DNA]</scope>
    <source>
        <strain evidence="1 2">Sanger_18</strain>
    </source>
</reference>
<sequence>MGQKELSIHFQEMGELTDELQGIAEEIKNLIQGKGEEILTCLQSSWRGEGGEKYRRKEGELLDDTQQIAIVFGKISQELKEMTEKVYEAEKSNVLLGKLREYW</sequence>
<name>A0ABT2T0G7_9FIRM</name>
<dbReference type="Proteomes" id="UP001652432">
    <property type="component" value="Unassembled WGS sequence"/>
</dbReference>
<protein>
    <recommendedName>
        <fullName evidence="3">WXG100 family type VII secretion target</fullName>
    </recommendedName>
</protein>
<dbReference type="RefSeq" id="WP_262573653.1">
    <property type="nucleotide sequence ID" value="NZ_JAOQKJ010000003.1"/>
</dbReference>
<keyword evidence="2" id="KW-1185">Reference proteome</keyword>
<dbReference type="InterPro" id="IPR036689">
    <property type="entry name" value="ESAT-6-like_sf"/>
</dbReference>